<keyword evidence="2" id="KW-1185">Reference proteome</keyword>
<dbReference type="RefSeq" id="WP_089348308.1">
    <property type="nucleotide sequence ID" value="NZ_BJUM01000002.1"/>
</dbReference>
<accession>A0A510XQM3</accession>
<evidence type="ECO:0000313" key="2">
    <source>
        <dbReference type="Proteomes" id="UP000321419"/>
    </source>
</evidence>
<protein>
    <submittedName>
        <fullName evidence="1">Acyl carrier protein</fullName>
    </submittedName>
</protein>
<dbReference type="SUPFAM" id="SSF47336">
    <property type="entry name" value="ACP-like"/>
    <property type="match status" value="1"/>
</dbReference>
<name>A0A510XQM3_9GAMM</name>
<proteinExistence type="predicted"/>
<dbReference type="Gene3D" id="1.10.1200.10">
    <property type="entry name" value="ACP-like"/>
    <property type="match status" value="1"/>
</dbReference>
<evidence type="ECO:0000313" key="1">
    <source>
        <dbReference type="EMBL" id="GEK53334.1"/>
    </source>
</evidence>
<comment type="caution">
    <text evidence="1">The sequence shown here is derived from an EMBL/GenBank/DDBJ whole genome shotgun (WGS) entry which is preliminary data.</text>
</comment>
<reference evidence="1 2" key="1">
    <citation type="submission" date="2019-07" db="EMBL/GenBank/DDBJ databases">
        <title>Whole genome shotgun sequence of Pseudoalteromonas espejiana NBRC 102222.</title>
        <authorList>
            <person name="Hosoyama A."/>
            <person name="Uohara A."/>
            <person name="Ohji S."/>
            <person name="Ichikawa N."/>
        </authorList>
    </citation>
    <scope>NUCLEOTIDE SEQUENCE [LARGE SCALE GENOMIC DNA]</scope>
    <source>
        <strain evidence="1 2">NBRC 102222</strain>
    </source>
</reference>
<dbReference type="AlphaFoldDB" id="A0A510XQM3"/>
<dbReference type="EMBL" id="BJUM01000002">
    <property type="protein sequence ID" value="GEK53334.1"/>
    <property type="molecule type" value="Genomic_DNA"/>
</dbReference>
<dbReference type="OrthoDB" id="5326335at2"/>
<dbReference type="InterPro" id="IPR036736">
    <property type="entry name" value="ACP-like_sf"/>
</dbReference>
<organism evidence="1 2">
    <name type="scientific">Pseudoalteromonas espejiana</name>
    <dbReference type="NCBI Taxonomy" id="28107"/>
    <lineage>
        <taxon>Bacteria</taxon>
        <taxon>Pseudomonadati</taxon>
        <taxon>Pseudomonadota</taxon>
        <taxon>Gammaproteobacteria</taxon>
        <taxon>Alteromonadales</taxon>
        <taxon>Pseudoalteromonadaceae</taxon>
        <taxon>Pseudoalteromonas</taxon>
    </lineage>
</organism>
<dbReference type="Proteomes" id="UP000321419">
    <property type="component" value="Unassembled WGS sequence"/>
</dbReference>
<gene>
    <name evidence="1" type="ORF">PES01_01790</name>
</gene>
<sequence>MSLEKLTTAFVNVLEITPEEVCNELSYSEHPKWDSMSHMMLIAELEGEFDIMLDTDDIIDMSSFLKAQKILAKYGVSFE</sequence>